<evidence type="ECO:0000313" key="2">
    <source>
        <dbReference type="Proteomes" id="UP000799771"/>
    </source>
</evidence>
<gene>
    <name evidence="1" type="ORF">P153DRAFT_159083</name>
</gene>
<evidence type="ECO:0000313" key="1">
    <source>
        <dbReference type="EMBL" id="KAF2133555.1"/>
    </source>
</evidence>
<dbReference type="GeneID" id="54402689"/>
<dbReference type="RefSeq" id="XP_033527942.1">
    <property type="nucleotide sequence ID" value="XM_033662257.1"/>
</dbReference>
<dbReference type="Proteomes" id="UP000799771">
    <property type="component" value="Unassembled WGS sequence"/>
</dbReference>
<dbReference type="EMBL" id="ML977499">
    <property type="protein sequence ID" value="KAF2133555.1"/>
    <property type="molecule type" value="Genomic_DNA"/>
</dbReference>
<protein>
    <submittedName>
        <fullName evidence="1">Uncharacterized protein</fullName>
    </submittedName>
</protein>
<reference evidence="1" key="1">
    <citation type="journal article" date="2020" name="Stud. Mycol.">
        <title>101 Dothideomycetes genomes: a test case for predicting lifestyles and emergence of pathogens.</title>
        <authorList>
            <person name="Haridas S."/>
            <person name="Albert R."/>
            <person name="Binder M."/>
            <person name="Bloem J."/>
            <person name="Labutti K."/>
            <person name="Salamov A."/>
            <person name="Andreopoulos B."/>
            <person name="Baker S."/>
            <person name="Barry K."/>
            <person name="Bills G."/>
            <person name="Bluhm B."/>
            <person name="Cannon C."/>
            <person name="Castanera R."/>
            <person name="Culley D."/>
            <person name="Daum C."/>
            <person name="Ezra D."/>
            <person name="Gonzalez J."/>
            <person name="Henrissat B."/>
            <person name="Kuo A."/>
            <person name="Liang C."/>
            <person name="Lipzen A."/>
            <person name="Lutzoni F."/>
            <person name="Magnuson J."/>
            <person name="Mondo S."/>
            <person name="Nolan M."/>
            <person name="Ohm R."/>
            <person name="Pangilinan J."/>
            <person name="Park H.-J."/>
            <person name="Ramirez L."/>
            <person name="Alfaro M."/>
            <person name="Sun H."/>
            <person name="Tritt A."/>
            <person name="Yoshinaga Y."/>
            <person name="Zwiers L.-H."/>
            <person name="Turgeon B."/>
            <person name="Goodwin S."/>
            <person name="Spatafora J."/>
            <person name="Crous P."/>
            <person name="Grigoriev I."/>
        </authorList>
    </citation>
    <scope>NUCLEOTIDE SEQUENCE</scope>
    <source>
        <strain evidence="1">CBS 119687</strain>
    </source>
</reference>
<keyword evidence="2" id="KW-1185">Reference proteome</keyword>
<proteinExistence type="predicted"/>
<sequence length="87" mass="9939">MELLVDVLTVKLCAFGCKCCVIHFTRRPRSRKRRSSCKDRVFPVERAKQQVRSSRWPENSPTSPSLSLAFTTTLSSHALCHGRVTYL</sequence>
<dbReference type="AlphaFoldDB" id="A0A6A6ARE1"/>
<accession>A0A6A6ARE1</accession>
<organism evidence="1 2">
    <name type="scientific">Dothidotthia symphoricarpi CBS 119687</name>
    <dbReference type="NCBI Taxonomy" id="1392245"/>
    <lineage>
        <taxon>Eukaryota</taxon>
        <taxon>Fungi</taxon>
        <taxon>Dikarya</taxon>
        <taxon>Ascomycota</taxon>
        <taxon>Pezizomycotina</taxon>
        <taxon>Dothideomycetes</taxon>
        <taxon>Pleosporomycetidae</taxon>
        <taxon>Pleosporales</taxon>
        <taxon>Dothidotthiaceae</taxon>
        <taxon>Dothidotthia</taxon>
    </lineage>
</organism>
<name>A0A6A6ARE1_9PLEO</name>